<dbReference type="EMBL" id="ML014308">
    <property type="protein sequence ID" value="RKO99208.1"/>
    <property type="molecule type" value="Genomic_DNA"/>
</dbReference>
<organism evidence="2 3">
    <name type="scientific">Caulochytrium protostelioides</name>
    <dbReference type="NCBI Taxonomy" id="1555241"/>
    <lineage>
        <taxon>Eukaryota</taxon>
        <taxon>Fungi</taxon>
        <taxon>Fungi incertae sedis</taxon>
        <taxon>Chytridiomycota</taxon>
        <taxon>Chytridiomycota incertae sedis</taxon>
        <taxon>Chytridiomycetes</taxon>
        <taxon>Caulochytriales</taxon>
        <taxon>Caulochytriaceae</taxon>
        <taxon>Caulochytrium</taxon>
    </lineage>
</organism>
<dbReference type="STRING" id="1555241.A0A4P9X2A2"/>
<proteinExistence type="predicted"/>
<sequence length="233" mass="25461">MTTPAKRAAAIAALSAKRPRTDSPAAAAAAAAAAPATPTPTPAVGPANPTVPFLAPYSLVSRRPDGVCSLKQLCWRTLERCLPQLATYLGEIPYHLLEPLLRKCNPELLYAIEEENPTLVPETEVLWRDHCLNSFREFRDAVDADPHWTPPPPPPDPAAAATSPHDDAHDDAHDHGDEDADPPPPASAITRPCPWRSLYLRTQHAANARERRLRLKLRAMQSDEAARRNARAI</sequence>
<evidence type="ECO:0000313" key="3">
    <source>
        <dbReference type="Proteomes" id="UP000274922"/>
    </source>
</evidence>
<dbReference type="Pfam" id="PF06881">
    <property type="entry name" value="Elongin_A"/>
    <property type="match status" value="1"/>
</dbReference>
<dbReference type="InterPro" id="IPR051870">
    <property type="entry name" value="Elongin-A_domain"/>
</dbReference>
<feature type="region of interest" description="Disordered" evidence="1">
    <location>
        <begin position="142"/>
        <end position="193"/>
    </location>
</feature>
<dbReference type="InterPro" id="IPR010684">
    <property type="entry name" value="RNA_pol_II_trans_fac_SIII_A"/>
</dbReference>
<evidence type="ECO:0008006" key="4">
    <source>
        <dbReference type="Google" id="ProtNLM"/>
    </source>
</evidence>
<dbReference type="OrthoDB" id="2149829at2759"/>
<dbReference type="PANTHER" id="PTHR15141">
    <property type="entry name" value="TRANSCRIPTION ELONGATION FACTOR B POLYPEPTIDE 3"/>
    <property type="match status" value="1"/>
</dbReference>
<dbReference type="Proteomes" id="UP000274922">
    <property type="component" value="Unassembled WGS sequence"/>
</dbReference>
<dbReference type="GO" id="GO:0006368">
    <property type="term" value="P:transcription elongation by RNA polymerase II"/>
    <property type="evidence" value="ECO:0007669"/>
    <property type="project" value="InterPro"/>
</dbReference>
<gene>
    <name evidence="2" type="ORF">CXG81DRAFT_28011</name>
</gene>
<feature type="compositionally biased region" description="Pro residues" evidence="1">
    <location>
        <begin position="148"/>
        <end position="157"/>
    </location>
</feature>
<evidence type="ECO:0000313" key="2">
    <source>
        <dbReference type="EMBL" id="RKO99208.1"/>
    </source>
</evidence>
<feature type="compositionally biased region" description="Basic and acidic residues" evidence="1">
    <location>
        <begin position="164"/>
        <end position="176"/>
    </location>
</feature>
<keyword evidence="3" id="KW-1185">Reference proteome</keyword>
<evidence type="ECO:0000256" key="1">
    <source>
        <dbReference type="SAM" id="MobiDB-lite"/>
    </source>
</evidence>
<protein>
    <recommendedName>
        <fullName evidence="4">Elongin-A</fullName>
    </recommendedName>
</protein>
<feature type="non-terminal residue" evidence="2">
    <location>
        <position position="233"/>
    </location>
</feature>
<dbReference type="GO" id="GO:0070449">
    <property type="term" value="C:elongin complex"/>
    <property type="evidence" value="ECO:0007669"/>
    <property type="project" value="InterPro"/>
</dbReference>
<feature type="region of interest" description="Disordered" evidence="1">
    <location>
        <begin position="12"/>
        <end position="46"/>
    </location>
</feature>
<feature type="compositionally biased region" description="Low complexity" evidence="1">
    <location>
        <begin position="24"/>
        <end position="36"/>
    </location>
</feature>
<accession>A0A4P9X2A2</accession>
<dbReference type="PANTHER" id="PTHR15141:SF76">
    <property type="entry name" value="TRANSCRIPTION ELONGATION FACTOR B POLYPEPTIDE 3"/>
    <property type="match status" value="1"/>
</dbReference>
<dbReference type="AlphaFoldDB" id="A0A4P9X2A2"/>
<name>A0A4P9X2A2_9FUNG</name>
<reference evidence="3" key="1">
    <citation type="journal article" date="2018" name="Nat. Microbiol.">
        <title>Leveraging single-cell genomics to expand the fungal tree of life.</title>
        <authorList>
            <person name="Ahrendt S.R."/>
            <person name="Quandt C.A."/>
            <person name="Ciobanu D."/>
            <person name="Clum A."/>
            <person name="Salamov A."/>
            <person name="Andreopoulos B."/>
            <person name="Cheng J.F."/>
            <person name="Woyke T."/>
            <person name="Pelin A."/>
            <person name="Henrissat B."/>
            <person name="Reynolds N.K."/>
            <person name="Benny G.L."/>
            <person name="Smith M.E."/>
            <person name="James T.Y."/>
            <person name="Grigoriev I.V."/>
        </authorList>
    </citation>
    <scope>NUCLEOTIDE SEQUENCE [LARGE SCALE GENOMIC DNA]</scope>
    <source>
        <strain evidence="3">ATCC 52028</strain>
    </source>
</reference>
<dbReference type="Gene3D" id="6.10.250.3180">
    <property type="match status" value="1"/>
</dbReference>